<gene>
    <name evidence="1" type="ORF">JKF63_07723</name>
</gene>
<reference evidence="1 2" key="1">
    <citation type="submission" date="2021-02" db="EMBL/GenBank/DDBJ databases">
        <title>Porcisia hertigi Genome sequencing and assembly.</title>
        <authorList>
            <person name="Almutairi H."/>
            <person name="Gatherer D."/>
        </authorList>
    </citation>
    <scope>NUCLEOTIDE SEQUENCE [LARGE SCALE GENOMIC DNA]</scope>
    <source>
        <strain evidence="1 2">C119</strain>
    </source>
</reference>
<keyword evidence="2" id="KW-1185">Reference proteome</keyword>
<dbReference type="Proteomes" id="UP000674318">
    <property type="component" value="Chromosome 3"/>
</dbReference>
<comment type="caution">
    <text evidence="1">The sequence shown here is derived from an EMBL/GenBank/DDBJ whole genome shotgun (WGS) entry which is preliminary data.</text>
</comment>
<sequence length="56" mass="6266">MHMISTPIDVRRCRLFRPKLDRILLLPHQIRGCRGPLVAAAVSPGYCVAPCATTHR</sequence>
<accession>A0A836LM08</accession>
<protein>
    <submittedName>
        <fullName evidence="1">Uncharacterized protein</fullName>
    </submittedName>
</protein>
<dbReference type="GeneID" id="94293731"/>
<evidence type="ECO:0000313" key="1">
    <source>
        <dbReference type="EMBL" id="KAG5511898.1"/>
    </source>
</evidence>
<proteinExistence type="predicted"/>
<dbReference type="KEGG" id="phet:94293731"/>
<organism evidence="1 2">
    <name type="scientific">Porcisia hertigi</name>
    <dbReference type="NCBI Taxonomy" id="2761500"/>
    <lineage>
        <taxon>Eukaryota</taxon>
        <taxon>Discoba</taxon>
        <taxon>Euglenozoa</taxon>
        <taxon>Kinetoplastea</taxon>
        <taxon>Metakinetoplastina</taxon>
        <taxon>Trypanosomatida</taxon>
        <taxon>Trypanosomatidae</taxon>
        <taxon>Leishmaniinae</taxon>
        <taxon>Porcisia</taxon>
    </lineage>
</organism>
<evidence type="ECO:0000313" key="2">
    <source>
        <dbReference type="Proteomes" id="UP000674318"/>
    </source>
</evidence>
<dbReference type="RefSeq" id="XP_067759854.1">
    <property type="nucleotide sequence ID" value="XM_067903654.1"/>
</dbReference>
<dbReference type="EMBL" id="JAFJZO010000003">
    <property type="protein sequence ID" value="KAG5511898.1"/>
    <property type="molecule type" value="Genomic_DNA"/>
</dbReference>
<dbReference type="AlphaFoldDB" id="A0A836LM08"/>
<name>A0A836LM08_9TRYP</name>